<evidence type="ECO:0000313" key="4">
    <source>
        <dbReference type="Proteomes" id="UP000250572"/>
    </source>
</evidence>
<dbReference type="AlphaFoldDB" id="A0A315W9U3"/>
<feature type="signal peptide" evidence="2">
    <location>
        <begin position="1"/>
        <end position="21"/>
    </location>
</feature>
<feature type="transmembrane region" description="Helical" evidence="1">
    <location>
        <begin position="111"/>
        <end position="131"/>
    </location>
</feature>
<evidence type="ECO:0000256" key="1">
    <source>
        <dbReference type="SAM" id="Phobius"/>
    </source>
</evidence>
<keyword evidence="1" id="KW-1133">Transmembrane helix</keyword>
<dbReference type="EMBL" id="NHOQ01000160">
    <property type="protein sequence ID" value="PWA32571.1"/>
    <property type="molecule type" value="Genomic_DNA"/>
</dbReference>
<feature type="transmembrane region" description="Helical" evidence="1">
    <location>
        <begin position="81"/>
        <end position="99"/>
    </location>
</feature>
<keyword evidence="1" id="KW-0472">Membrane</keyword>
<feature type="transmembrane region" description="Helical" evidence="1">
    <location>
        <begin position="45"/>
        <end position="69"/>
    </location>
</feature>
<dbReference type="InterPro" id="IPR028066">
    <property type="entry name" value="TMEM187"/>
</dbReference>
<evidence type="ECO:0000256" key="2">
    <source>
        <dbReference type="SAM" id="SignalP"/>
    </source>
</evidence>
<organism evidence="3 4">
    <name type="scientific">Gambusia affinis</name>
    <name type="common">Western mosquitofish</name>
    <name type="synonym">Heterandria affinis</name>
    <dbReference type="NCBI Taxonomy" id="33528"/>
    <lineage>
        <taxon>Eukaryota</taxon>
        <taxon>Metazoa</taxon>
        <taxon>Chordata</taxon>
        <taxon>Craniata</taxon>
        <taxon>Vertebrata</taxon>
        <taxon>Euteleostomi</taxon>
        <taxon>Actinopterygii</taxon>
        <taxon>Neopterygii</taxon>
        <taxon>Teleostei</taxon>
        <taxon>Neoteleostei</taxon>
        <taxon>Acanthomorphata</taxon>
        <taxon>Ovalentaria</taxon>
        <taxon>Atherinomorphae</taxon>
        <taxon>Cyprinodontiformes</taxon>
        <taxon>Poeciliidae</taxon>
        <taxon>Poeciliinae</taxon>
        <taxon>Gambusia</taxon>
    </lineage>
</organism>
<evidence type="ECO:0008006" key="5">
    <source>
        <dbReference type="Google" id="ProtNLM"/>
    </source>
</evidence>
<dbReference type="GO" id="GO:0030133">
    <property type="term" value="C:transport vesicle"/>
    <property type="evidence" value="ECO:0007669"/>
    <property type="project" value="TreeGrafter"/>
</dbReference>
<keyword evidence="1" id="KW-0812">Transmembrane</keyword>
<sequence length="430" mass="48497">MRSALLHVTVPLMFCVALVNTNLFGEVEVDLTYEHYAERRAENMPALLVMPFNSLVNVAYIFMGLYWLLWRRGVAETEQSCYLRQVFALMAVFYAPVQWTRLATMRRAPAVLDQWLTLPIFAWVPVWVDFIERAPGKWRVSHAAALELCSVASYGLALAHERGFEVALGFHVALALYGGVRVQAARGDSRTARYLLLAALSCAGFVVLKLLDHWLARYWVFQSLTGHFWSKVCDVLQFHYSFCFLTALTDKALRKTAAQQSLEKKPPSSFCLSCVVSSDDVDFVLESEALLPPPGQRRHFIARDASLWVTHRYTDGVMQARCCGCSSQDGLGYGDESVRVDVGSIPSKYRAFLDLRLNILNTEECENPPAGTGTATLRFLLVWPDPRHSAQGVMMMVPFPPHRRHVLRIMKGPVLTDSCEGRGGRRMERL</sequence>
<accession>A0A315W9U3</accession>
<dbReference type="Pfam" id="PF15100">
    <property type="entry name" value="TMEM187"/>
    <property type="match status" value="1"/>
</dbReference>
<reference evidence="3 4" key="1">
    <citation type="journal article" date="2018" name="G3 (Bethesda)">
        <title>A High-Quality Reference Genome for the Invasive Mosquitofish Gambusia affinis Using a Chicago Library.</title>
        <authorList>
            <person name="Hoffberg S.L."/>
            <person name="Troendle N.J."/>
            <person name="Glenn T.C."/>
            <person name="Mahmud O."/>
            <person name="Louha S."/>
            <person name="Chalopin D."/>
            <person name="Bennetzen J.L."/>
            <person name="Mauricio R."/>
        </authorList>
    </citation>
    <scope>NUCLEOTIDE SEQUENCE [LARGE SCALE GENOMIC DNA]</scope>
    <source>
        <strain evidence="3">NE01/NJP1002.9</strain>
        <tissue evidence="3">Muscle</tissue>
    </source>
</reference>
<gene>
    <name evidence="3" type="ORF">CCH79_00015099</name>
</gene>
<dbReference type="PANTHER" id="PTHR15066:SF0">
    <property type="entry name" value="TRANSMEMBRANE PROTEIN 187"/>
    <property type="match status" value="1"/>
</dbReference>
<comment type="caution">
    <text evidence="3">The sequence shown here is derived from an EMBL/GenBank/DDBJ whole genome shotgun (WGS) entry which is preliminary data.</text>
</comment>
<dbReference type="PANTHER" id="PTHR15066">
    <property type="entry name" value="TRANSMEMBRANE PROTEIN 187"/>
    <property type="match status" value="1"/>
</dbReference>
<dbReference type="STRING" id="33528.ENSGAFP00000017441"/>
<keyword evidence="4" id="KW-1185">Reference proteome</keyword>
<keyword evidence="2" id="KW-0732">Signal</keyword>
<proteinExistence type="predicted"/>
<protein>
    <recommendedName>
        <fullName evidence="5">Transmembrane protein 187</fullName>
    </recommendedName>
</protein>
<evidence type="ECO:0000313" key="3">
    <source>
        <dbReference type="EMBL" id="PWA32571.1"/>
    </source>
</evidence>
<feature type="chain" id="PRO_5016299330" description="Transmembrane protein 187" evidence="2">
    <location>
        <begin position="22"/>
        <end position="430"/>
    </location>
</feature>
<dbReference type="Proteomes" id="UP000250572">
    <property type="component" value="Unassembled WGS sequence"/>
</dbReference>
<name>A0A315W9U3_GAMAF</name>
<feature type="transmembrane region" description="Helical" evidence="1">
    <location>
        <begin position="194"/>
        <end position="216"/>
    </location>
</feature>